<evidence type="ECO:0000313" key="15">
    <source>
        <dbReference type="EMBL" id="OGD09778.1"/>
    </source>
</evidence>
<keyword evidence="5" id="KW-0235">DNA replication</keyword>
<dbReference type="GO" id="GO:0006273">
    <property type="term" value="P:lagging strand elongation"/>
    <property type="evidence" value="ECO:0007669"/>
    <property type="project" value="TreeGrafter"/>
</dbReference>
<dbReference type="Gene3D" id="2.40.50.140">
    <property type="entry name" value="Nucleic acid-binding proteins"/>
    <property type="match status" value="1"/>
</dbReference>
<reference evidence="15 16" key="1">
    <citation type="journal article" date="2016" name="Nat. Commun.">
        <title>Thousands of microbial genomes shed light on interconnected biogeochemical processes in an aquifer system.</title>
        <authorList>
            <person name="Anantharaman K."/>
            <person name="Brown C.T."/>
            <person name="Hug L.A."/>
            <person name="Sharon I."/>
            <person name="Castelle C.J."/>
            <person name="Probst A.J."/>
            <person name="Thomas B.C."/>
            <person name="Singh A."/>
            <person name="Wilkins M.J."/>
            <person name="Karaoz U."/>
            <person name="Brodie E.L."/>
            <person name="Williams K.H."/>
            <person name="Hubbard S.S."/>
            <person name="Banfield J.F."/>
        </authorList>
    </citation>
    <scope>NUCLEOTIDE SEQUENCE [LARGE SCALE GENOMIC DNA]</scope>
</reference>
<keyword evidence="6" id="KW-0547">Nucleotide-binding</keyword>
<dbReference type="PANTHER" id="PTHR45674">
    <property type="entry name" value="DNA LIGASE 1/3 FAMILY MEMBER"/>
    <property type="match status" value="1"/>
</dbReference>
<dbReference type="GO" id="GO:0071897">
    <property type="term" value="P:DNA biosynthetic process"/>
    <property type="evidence" value="ECO:0007669"/>
    <property type="project" value="InterPro"/>
</dbReference>
<comment type="similarity">
    <text evidence="1 13">Belongs to the ATP-dependent DNA ligase family.</text>
</comment>
<keyword evidence="4" id="KW-0132">Cell division</keyword>
<dbReference type="InterPro" id="IPR012310">
    <property type="entry name" value="DNA_ligase_ATP-dep_cent"/>
</dbReference>
<dbReference type="EC" id="6.5.1.1" evidence="2"/>
<accession>A0A1F4ZUL2</accession>
<dbReference type="InterPro" id="IPR012309">
    <property type="entry name" value="DNA_ligase_ATP-dep_C"/>
</dbReference>
<evidence type="ECO:0000256" key="1">
    <source>
        <dbReference type="ARBA" id="ARBA00007572"/>
    </source>
</evidence>
<organism evidence="15 16">
    <name type="scientific">Candidatus Amesbacteria bacterium RIFOXYB1_FULL_44_23</name>
    <dbReference type="NCBI Taxonomy" id="1797263"/>
    <lineage>
        <taxon>Bacteria</taxon>
        <taxon>Candidatus Amesiibacteriota</taxon>
    </lineage>
</organism>
<dbReference type="Gene3D" id="3.30.470.30">
    <property type="entry name" value="DNA ligase/mRNA capping enzyme"/>
    <property type="match status" value="1"/>
</dbReference>
<comment type="caution">
    <text evidence="15">The sequence shown here is derived from an EMBL/GenBank/DDBJ whole genome shotgun (WGS) entry which is preliminary data.</text>
</comment>
<dbReference type="Gene3D" id="1.10.3260.10">
    <property type="entry name" value="DNA ligase, ATP-dependent, N-terminal domain"/>
    <property type="match status" value="1"/>
</dbReference>
<dbReference type="PANTHER" id="PTHR45674:SF4">
    <property type="entry name" value="DNA LIGASE 1"/>
    <property type="match status" value="1"/>
</dbReference>
<protein>
    <recommendedName>
        <fullName evidence="2">DNA ligase (ATP)</fullName>
        <ecNumber evidence="2">6.5.1.1</ecNumber>
    </recommendedName>
</protein>
<evidence type="ECO:0000256" key="8">
    <source>
        <dbReference type="ARBA" id="ARBA00022840"/>
    </source>
</evidence>
<keyword evidence="9" id="KW-0233">DNA recombination</keyword>
<dbReference type="GO" id="GO:0005524">
    <property type="term" value="F:ATP binding"/>
    <property type="evidence" value="ECO:0007669"/>
    <property type="project" value="UniProtKB-KW"/>
</dbReference>
<dbReference type="GO" id="GO:0006310">
    <property type="term" value="P:DNA recombination"/>
    <property type="evidence" value="ECO:0007669"/>
    <property type="project" value="UniProtKB-KW"/>
</dbReference>
<evidence type="ECO:0000313" key="16">
    <source>
        <dbReference type="Proteomes" id="UP000176424"/>
    </source>
</evidence>
<keyword evidence="8" id="KW-0067">ATP-binding</keyword>
<name>A0A1F4ZUL2_9BACT</name>
<gene>
    <name evidence="15" type="ORF">A2397_01790</name>
</gene>
<evidence type="ECO:0000256" key="3">
    <source>
        <dbReference type="ARBA" id="ARBA00022598"/>
    </source>
</evidence>
<dbReference type="GO" id="GO:0003910">
    <property type="term" value="F:DNA ligase (ATP) activity"/>
    <property type="evidence" value="ECO:0007669"/>
    <property type="project" value="UniProtKB-EC"/>
</dbReference>
<comment type="catalytic activity">
    <reaction evidence="12">
        <text>ATP + (deoxyribonucleotide)n-3'-hydroxyl + 5'-phospho-(deoxyribonucleotide)m = (deoxyribonucleotide)n+m + AMP + diphosphate.</text>
        <dbReference type="EC" id="6.5.1.1"/>
    </reaction>
</comment>
<dbReference type="NCBIfam" id="TIGR00574">
    <property type="entry name" value="dnl1"/>
    <property type="match status" value="1"/>
</dbReference>
<keyword evidence="7" id="KW-0227">DNA damage</keyword>
<dbReference type="Pfam" id="PF04675">
    <property type="entry name" value="DNA_ligase_A_N"/>
    <property type="match status" value="1"/>
</dbReference>
<dbReference type="AlphaFoldDB" id="A0A1F4ZUL2"/>
<dbReference type="CDD" id="cd07901">
    <property type="entry name" value="Adenylation_DNA_ligase_Arch_LigB"/>
    <property type="match status" value="1"/>
</dbReference>
<keyword evidence="10" id="KW-0234">DNA repair</keyword>
<dbReference type="SUPFAM" id="SSF50249">
    <property type="entry name" value="Nucleic acid-binding proteins"/>
    <property type="match status" value="1"/>
</dbReference>
<evidence type="ECO:0000256" key="11">
    <source>
        <dbReference type="ARBA" id="ARBA00023306"/>
    </source>
</evidence>
<evidence type="ECO:0000256" key="4">
    <source>
        <dbReference type="ARBA" id="ARBA00022618"/>
    </source>
</evidence>
<dbReference type="Pfam" id="PF04679">
    <property type="entry name" value="DNA_ligase_A_C"/>
    <property type="match status" value="1"/>
</dbReference>
<evidence type="ECO:0000256" key="5">
    <source>
        <dbReference type="ARBA" id="ARBA00022705"/>
    </source>
</evidence>
<evidence type="ECO:0000256" key="10">
    <source>
        <dbReference type="ARBA" id="ARBA00023204"/>
    </source>
</evidence>
<dbReference type="EMBL" id="MEXR01000023">
    <property type="protein sequence ID" value="OGD09778.1"/>
    <property type="molecule type" value="Genomic_DNA"/>
</dbReference>
<dbReference type="SUPFAM" id="SSF56091">
    <property type="entry name" value="DNA ligase/mRNA capping enzyme, catalytic domain"/>
    <property type="match status" value="1"/>
</dbReference>
<dbReference type="InterPro" id="IPR036599">
    <property type="entry name" value="DNA_ligase_N_sf"/>
</dbReference>
<dbReference type="GO" id="GO:0051301">
    <property type="term" value="P:cell division"/>
    <property type="evidence" value="ECO:0007669"/>
    <property type="project" value="UniProtKB-KW"/>
</dbReference>
<dbReference type="InterPro" id="IPR012340">
    <property type="entry name" value="NA-bd_OB-fold"/>
</dbReference>
<evidence type="ECO:0000256" key="12">
    <source>
        <dbReference type="ARBA" id="ARBA00034003"/>
    </source>
</evidence>
<dbReference type="InterPro" id="IPR012308">
    <property type="entry name" value="DNA_ligase_ATP-dep_N"/>
</dbReference>
<dbReference type="STRING" id="1797263.A2397_01790"/>
<keyword evidence="11" id="KW-0131">Cell cycle</keyword>
<dbReference type="PROSITE" id="PS50160">
    <property type="entry name" value="DNA_LIGASE_A3"/>
    <property type="match status" value="1"/>
</dbReference>
<proteinExistence type="inferred from homology"/>
<dbReference type="SUPFAM" id="SSF117018">
    <property type="entry name" value="ATP-dependent DNA ligase DNA-binding domain"/>
    <property type="match status" value="1"/>
</dbReference>
<evidence type="ECO:0000256" key="6">
    <source>
        <dbReference type="ARBA" id="ARBA00022741"/>
    </source>
</evidence>
<evidence type="ECO:0000256" key="7">
    <source>
        <dbReference type="ARBA" id="ARBA00022763"/>
    </source>
</evidence>
<evidence type="ECO:0000259" key="14">
    <source>
        <dbReference type="PROSITE" id="PS50160"/>
    </source>
</evidence>
<feature type="domain" description="ATP-dependent DNA ligase family profile" evidence="14">
    <location>
        <begin position="325"/>
        <end position="448"/>
    </location>
</feature>
<sequence length="581" mass="65990">MTFDELARYLEKLEQVSGRLEMTRILAELFSKVDAQEGKVVAYLSGGKLGPKYDSPDTGVAEKQVIKSIKLLGESDVEKVFKQEGDLGKTVERIKQELNDSDNKNSKSEIDDVYKNLLKIAQASGEGSQEEKIKLLSNLMDELSPREAKYVVKIILGKMRTGFSDMTVLDSLSWMIRGDKSLRNEIERVYNVRADLGEVVKLVKQSGEKIKNMTMTPDVGTPILVARAERAKSPAEIWERNGISAAEHKLDGLRIQAHVKKDQVKLFSRGLDNVTSMYPDIVDGLKNQVHKECILDGEMIAVDKNGRYLPFQETVQRKRKYDILEMMSKVPLKYYVFDLLLVESESLIDEPNEKRWKKLEQVVDKGEVVRLMPREIVRSETEIEKFFRASLKEGTEGIVVKKLDGVYRSGSRDFNWIKYKKSYDESGVADTIDAVVMGYDVGQGKRSGFGIGGFLIGVQKGNSDKYLTIAKIGTGLTDEEWKELNARCLKIRTLNKLDSYEVTKQMECDVWVEPKIVVEIKCDEITKSPMHTAGYALRFPRLVEFREMKVEDIASEKEIERLYKLQETDRQKGGGVSEDDV</sequence>
<dbReference type="Proteomes" id="UP000176424">
    <property type="component" value="Unassembled WGS sequence"/>
</dbReference>
<dbReference type="InterPro" id="IPR000977">
    <property type="entry name" value="DNA_ligase_ATP-dep"/>
</dbReference>
<dbReference type="Pfam" id="PF01068">
    <property type="entry name" value="DNA_ligase_A_M"/>
    <property type="match status" value="1"/>
</dbReference>
<dbReference type="InterPro" id="IPR050191">
    <property type="entry name" value="ATP-dep_DNA_ligase"/>
</dbReference>
<dbReference type="GO" id="GO:0003677">
    <property type="term" value="F:DNA binding"/>
    <property type="evidence" value="ECO:0007669"/>
    <property type="project" value="InterPro"/>
</dbReference>
<evidence type="ECO:0000256" key="9">
    <source>
        <dbReference type="ARBA" id="ARBA00023172"/>
    </source>
</evidence>
<dbReference type="GO" id="GO:0006281">
    <property type="term" value="P:DNA repair"/>
    <property type="evidence" value="ECO:0007669"/>
    <property type="project" value="UniProtKB-KW"/>
</dbReference>
<evidence type="ECO:0000256" key="13">
    <source>
        <dbReference type="RuleBase" id="RU004196"/>
    </source>
</evidence>
<evidence type="ECO:0000256" key="2">
    <source>
        <dbReference type="ARBA" id="ARBA00012727"/>
    </source>
</evidence>
<keyword evidence="3" id="KW-0436">Ligase</keyword>